<accession>A0A1J9PDB2</accession>
<evidence type="ECO:0000256" key="1">
    <source>
        <dbReference type="SAM" id="MobiDB-lite"/>
    </source>
</evidence>
<dbReference type="SUPFAM" id="SSF56112">
    <property type="entry name" value="Protein kinase-like (PK-like)"/>
    <property type="match status" value="1"/>
</dbReference>
<dbReference type="STRING" id="1447872.A0A1J9PDB2"/>
<evidence type="ECO:0000313" key="4">
    <source>
        <dbReference type="Proteomes" id="UP000182235"/>
    </source>
</evidence>
<dbReference type="PANTHER" id="PTHR38248:SF2">
    <property type="entry name" value="FUNK1 11"/>
    <property type="match status" value="1"/>
</dbReference>
<comment type="caution">
    <text evidence="3">The sequence shown here is derived from an EMBL/GenBank/DDBJ whole genome shotgun (WGS) entry which is preliminary data.</text>
</comment>
<dbReference type="InterPro" id="IPR011009">
    <property type="entry name" value="Kinase-like_dom_sf"/>
</dbReference>
<dbReference type="Proteomes" id="UP000182235">
    <property type="component" value="Unassembled WGS sequence"/>
</dbReference>
<evidence type="ECO:0000313" key="3">
    <source>
        <dbReference type="EMBL" id="OJD13994.1"/>
    </source>
</evidence>
<organism evidence="3 4">
    <name type="scientific">Emergomyces pasteurianus Ep9510</name>
    <dbReference type="NCBI Taxonomy" id="1447872"/>
    <lineage>
        <taxon>Eukaryota</taxon>
        <taxon>Fungi</taxon>
        <taxon>Dikarya</taxon>
        <taxon>Ascomycota</taxon>
        <taxon>Pezizomycotina</taxon>
        <taxon>Eurotiomycetes</taxon>
        <taxon>Eurotiomycetidae</taxon>
        <taxon>Onygenales</taxon>
        <taxon>Ajellomycetaceae</taxon>
        <taxon>Emergomyces</taxon>
    </lineage>
</organism>
<protein>
    <recommendedName>
        <fullName evidence="2">Fungal-type protein kinase domain-containing protein</fullName>
    </recommendedName>
</protein>
<feature type="domain" description="Fungal-type protein kinase" evidence="2">
    <location>
        <begin position="266"/>
        <end position="683"/>
    </location>
</feature>
<sequence length="784" mass="89133">MAPPSSEIIKSHSIGNKLDEYCGLYDVFISIYGHDMVVGDRDQAEGRIRKQLLQLLGALQTHPICYELHSSGRRETLFGDLAWLSSEVDSKRYEISLLLPLLKAIRDKQPDRTIWEKVYDAVTESTPPPHSSLTFLQTPLSRKMSSITNSNEYRKDIDRVLKDELGHMFVGLPIYEKFFEDIEGLDTAAGAVFEMCKEGEEPLYSEESGWKDWPADSKEGIVLDWLRSLVKNFIKFFQIHAPNREIERVLIAWPNKPVQGSTAQRKIDIGFVDESGSDEDTRYHWSRILVPGELKNDPGYDTASQAWLDLGRYVREVLAAQDSRSYVLGFTLCGPKMRLWEFDSLGGIASEQFDINEKGLRFVSVVLGFLNMTKEQLGFDPTVIEPAEGPRYIEIDKDGQKEKLIIEEVVSRTACVSGRATTIWKAHLDGNDSEHPLVIKDSWQYPEREEEGELLKEITKEGVKNVTRYYHHETVRVTGSDDDIRNGVRRGLDITKASNYCPNGSRPALSRSGSRATRKGGNSSTSRKRSSTSIDPLMPPSKRQSVSSTRVDPKSEISNRVHRRVVVQDYGKPIYKASSRVALLEAFEGCIEGYEDLYNKTGLLQGDISPNNLMVNEDPENPSWKAFLIDLDLAIRENRESSSGARGKTGTLAFMAIGVLLGKEDRSFMHDLESFFWVLYWICIHYERPGQGKTVPKFDKWNYMPMDELAEAKIGVVAQGDVFNDSATKYFTEYFQPLVPWVNKLRRVVFPDRRKWKTLDQKLGSSMRSILREARSDPDVMEVN</sequence>
<dbReference type="PANTHER" id="PTHR38248">
    <property type="entry name" value="FUNK1 6"/>
    <property type="match status" value="1"/>
</dbReference>
<name>A0A1J9PDB2_9EURO</name>
<evidence type="ECO:0000259" key="2">
    <source>
        <dbReference type="Pfam" id="PF17667"/>
    </source>
</evidence>
<reference evidence="3 4" key="1">
    <citation type="submission" date="2015-07" db="EMBL/GenBank/DDBJ databases">
        <title>Emmonsia species relationships and genome sequence.</title>
        <authorList>
            <consortium name="The Broad Institute Genomics Platform"/>
            <person name="Cuomo C.A."/>
            <person name="Munoz J.F."/>
            <person name="Imamovic A."/>
            <person name="Priest M.E."/>
            <person name="Young S."/>
            <person name="Clay O.K."/>
            <person name="McEwen J.G."/>
        </authorList>
    </citation>
    <scope>NUCLEOTIDE SEQUENCE [LARGE SCALE GENOMIC DNA]</scope>
    <source>
        <strain evidence="3 4">UAMH 9510</strain>
    </source>
</reference>
<dbReference type="EMBL" id="LGRN01000252">
    <property type="protein sequence ID" value="OJD13994.1"/>
    <property type="molecule type" value="Genomic_DNA"/>
</dbReference>
<proteinExistence type="predicted"/>
<dbReference type="InterPro" id="IPR040976">
    <property type="entry name" value="Pkinase_fungal"/>
</dbReference>
<dbReference type="Gene3D" id="1.10.510.10">
    <property type="entry name" value="Transferase(Phosphotransferase) domain 1"/>
    <property type="match status" value="1"/>
</dbReference>
<feature type="region of interest" description="Disordered" evidence="1">
    <location>
        <begin position="495"/>
        <end position="557"/>
    </location>
</feature>
<keyword evidence="4" id="KW-1185">Reference proteome</keyword>
<gene>
    <name evidence="3" type="ORF">AJ78_05607</name>
</gene>
<dbReference type="AlphaFoldDB" id="A0A1J9PDB2"/>
<dbReference type="VEuPathDB" id="FungiDB:AJ78_05607"/>
<dbReference type="OrthoDB" id="4178017at2759"/>
<dbReference type="Pfam" id="PF17667">
    <property type="entry name" value="Pkinase_fungal"/>
    <property type="match status" value="1"/>
</dbReference>